<reference evidence="3 4" key="1">
    <citation type="journal article" date="2018" name="Front. Microbiol.">
        <title>Hydrolytic Capabilities as a Key to Environmental Success: Chitinolytic and Cellulolytic Acidobacteria From Acidic Sub-arctic Soils and Boreal Peatlands.</title>
        <authorList>
            <person name="Belova S.E."/>
            <person name="Ravin N.V."/>
            <person name="Pankratov T.A."/>
            <person name="Rakitin A.L."/>
            <person name="Ivanova A.A."/>
            <person name="Beletsky A.V."/>
            <person name="Mardanov A.V."/>
            <person name="Sinninghe Damste J.S."/>
            <person name="Dedysh S.N."/>
        </authorList>
    </citation>
    <scope>NUCLEOTIDE SEQUENCE [LARGE SCALE GENOMIC DNA]</scope>
    <source>
        <strain evidence="3 4">SBC82</strain>
    </source>
</reference>
<evidence type="ECO:0000313" key="4">
    <source>
        <dbReference type="Proteomes" id="UP000253606"/>
    </source>
</evidence>
<evidence type="ECO:0000256" key="1">
    <source>
        <dbReference type="ARBA" id="ARBA00009129"/>
    </source>
</evidence>
<dbReference type="SUPFAM" id="SSF69047">
    <property type="entry name" value="Hypothetical protein YjbJ"/>
    <property type="match status" value="1"/>
</dbReference>
<accession>A0A2Z5FTU2</accession>
<dbReference type="KEGG" id="abas:ACPOL_0863"/>
<protein>
    <recommendedName>
        <fullName evidence="2">CsbD-like domain-containing protein</fullName>
    </recommendedName>
</protein>
<dbReference type="EMBL" id="CP030840">
    <property type="protein sequence ID" value="AXC10220.1"/>
    <property type="molecule type" value="Genomic_DNA"/>
</dbReference>
<dbReference type="Pfam" id="PF05532">
    <property type="entry name" value="CsbD"/>
    <property type="match status" value="1"/>
</dbReference>
<dbReference type="InterPro" id="IPR036629">
    <property type="entry name" value="YjbJ_sf"/>
</dbReference>
<feature type="domain" description="CsbD-like" evidence="2">
    <location>
        <begin position="50"/>
        <end position="100"/>
    </location>
</feature>
<comment type="similarity">
    <text evidence="1">Belongs to the UPF0337 (CsbD) family.</text>
</comment>
<dbReference type="RefSeq" id="WP_114205899.1">
    <property type="nucleotide sequence ID" value="NZ_CP030840.1"/>
</dbReference>
<dbReference type="Gene3D" id="1.10.1470.10">
    <property type="entry name" value="YjbJ"/>
    <property type="match status" value="1"/>
</dbReference>
<dbReference type="AlphaFoldDB" id="A0A2Z5FTU2"/>
<evidence type="ECO:0000313" key="3">
    <source>
        <dbReference type="EMBL" id="AXC10220.1"/>
    </source>
</evidence>
<gene>
    <name evidence="3" type="ORF">ACPOL_0863</name>
</gene>
<name>A0A2Z5FTU2_9BACT</name>
<dbReference type="OrthoDB" id="120986at2"/>
<dbReference type="InterPro" id="IPR008462">
    <property type="entry name" value="CsbD"/>
</dbReference>
<keyword evidence="4" id="KW-1185">Reference proteome</keyword>
<evidence type="ECO:0000259" key="2">
    <source>
        <dbReference type="Pfam" id="PF05532"/>
    </source>
</evidence>
<sequence>MKTLAWIIAGVGLGLAAYFVLNQPGPQFATGYDDIEDAAGKTAFWGSKQRVKGIGRGLRGKLKEGVGRATGDEQLETEGVVDQVAGPVQDAAGQAAHAVADTIHELNR</sequence>
<dbReference type="Proteomes" id="UP000253606">
    <property type="component" value="Chromosome"/>
</dbReference>
<proteinExistence type="inferred from homology"/>
<organism evidence="3 4">
    <name type="scientific">Acidisarcina polymorpha</name>
    <dbReference type="NCBI Taxonomy" id="2211140"/>
    <lineage>
        <taxon>Bacteria</taxon>
        <taxon>Pseudomonadati</taxon>
        <taxon>Acidobacteriota</taxon>
        <taxon>Terriglobia</taxon>
        <taxon>Terriglobales</taxon>
        <taxon>Acidobacteriaceae</taxon>
        <taxon>Acidisarcina</taxon>
    </lineage>
</organism>